<dbReference type="HOGENOM" id="CLU_008455_1_2_1"/>
<feature type="compositionally biased region" description="Basic and acidic residues" evidence="5">
    <location>
        <begin position="14"/>
        <end position="26"/>
    </location>
</feature>
<dbReference type="PROSITE" id="PS50850">
    <property type="entry name" value="MFS"/>
    <property type="match status" value="1"/>
</dbReference>
<gene>
    <name evidence="8" type="primary">Mo04852</name>
    <name evidence="8" type="ORF">E5Q_04852</name>
</gene>
<feature type="domain" description="Major facilitator superfamily (MFS) profile" evidence="7">
    <location>
        <begin position="108"/>
        <end position="530"/>
    </location>
</feature>
<keyword evidence="3 6" id="KW-1133">Transmembrane helix</keyword>
<dbReference type="InterPro" id="IPR011701">
    <property type="entry name" value="MFS"/>
</dbReference>
<feature type="transmembrane region" description="Helical" evidence="6">
    <location>
        <begin position="106"/>
        <end position="127"/>
    </location>
</feature>
<dbReference type="InParanoid" id="G7E5Q9"/>
<protein>
    <recommendedName>
        <fullName evidence="7">Major facilitator superfamily (MFS) profile domain-containing protein</fullName>
    </recommendedName>
</protein>
<proteinExistence type="predicted"/>
<evidence type="ECO:0000313" key="9">
    <source>
        <dbReference type="Proteomes" id="UP000009131"/>
    </source>
</evidence>
<feature type="transmembrane region" description="Helical" evidence="6">
    <location>
        <begin position="419"/>
        <end position="438"/>
    </location>
</feature>
<dbReference type="CDD" id="cd17323">
    <property type="entry name" value="MFS_Tpo1_MDR_like"/>
    <property type="match status" value="1"/>
</dbReference>
<feature type="transmembrane region" description="Helical" evidence="6">
    <location>
        <begin position="475"/>
        <end position="496"/>
    </location>
</feature>
<feature type="compositionally biased region" description="Low complexity" evidence="5">
    <location>
        <begin position="34"/>
        <end position="48"/>
    </location>
</feature>
<feature type="transmembrane region" description="Helical" evidence="6">
    <location>
        <begin position="378"/>
        <end position="398"/>
    </location>
</feature>
<name>G7E5Q9_MIXOS</name>
<dbReference type="FunCoup" id="G7E5Q9">
    <property type="interactions" value="8"/>
</dbReference>
<feature type="transmembrane region" description="Helical" evidence="6">
    <location>
        <begin position="516"/>
        <end position="535"/>
    </location>
</feature>
<dbReference type="GO" id="GO:0016020">
    <property type="term" value="C:membrane"/>
    <property type="evidence" value="ECO:0007669"/>
    <property type="project" value="UniProtKB-SubCell"/>
</dbReference>
<comment type="caution">
    <text evidence="8">The sequence shown here is derived from an EMBL/GenBank/DDBJ whole genome shotgun (WGS) entry which is preliminary data.</text>
</comment>
<dbReference type="EMBL" id="BABT02000150">
    <property type="protein sequence ID" value="GAA98169.1"/>
    <property type="molecule type" value="Genomic_DNA"/>
</dbReference>
<evidence type="ECO:0000256" key="5">
    <source>
        <dbReference type="SAM" id="MobiDB-lite"/>
    </source>
</evidence>
<dbReference type="InterPro" id="IPR036259">
    <property type="entry name" value="MFS_trans_sf"/>
</dbReference>
<accession>G7E5Q9</accession>
<comment type="subcellular location">
    <subcellularLocation>
        <location evidence="1">Membrane</location>
        <topology evidence="1">Multi-pass membrane protein</topology>
    </subcellularLocation>
</comment>
<keyword evidence="4 6" id="KW-0472">Membrane</keyword>
<feature type="compositionally biased region" description="Polar residues" evidence="5">
    <location>
        <begin position="1"/>
        <end position="12"/>
    </location>
</feature>
<dbReference type="eggNOG" id="KOG0255">
    <property type="taxonomic scope" value="Eukaryota"/>
</dbReference>
<evidence type="ECO:0000256" key="2">
    <source>
        <dbReference type="ARBA" id="ARBA00022692"/>
    </source>
</evidence>
<dbReference type="Gene3D" id="1.20.1250.20">
    <property type="entry name" value="MFS general substrate transporter like domains"/>
    <property type="match status" value="1"/>
</dbReference>
<evidence type="ECO:0000256" key="6">
    <source>
        <dbReference type="SAM" id="Phobius"/>
    </source>
</evidence>
<reference evidence="8 9" key="2">
    <citation type="journal article" date="2012" name="Open Biol.">
        <title>Characteristics of nucleosomes and linker DNA regions on the genome of the basidiomycete Mixia osmundae revealed by mono- and dinucleosome mapping.</title>
        <authorList>
            <person name="Nishida H."/>
            <person name="Kondo S."/>
            <person name="Matsumoto T."/>
            <person name="Suzuki Y."/>
            <person name="Yoshikawa H."/>
            <person name="Taylor T.D."/>
            <person name="Sugiyama J."/>
        </authorList>
    </citation>
    <scope>NUCLEOTIDE SEQUENCE [LARGE SCALE GENOMIC DNA]</scope>
    <source>
        <strain evidence="9">CBS 9802 / IAM 14324 / JCM 22182 / KY 12970</strain>
    </source>
</reference>
<feature type="transmembrane region" description="Helical" evidence="6">
    <location>
        <begin position="444"/>
        <end position="463"/>
    </location>
</feature>
<evidence type="ECO:0000256" key="3">
    <source>
        <dbReference type="ARBA" id="ARBA00022989"/>
    </source>
</evidence>
<dbReference type="OrthoDB" id="6770063at2759"/>
<feature type="transmembrane region" description="Helical" evidence="6">
    <location>
        <begin position="331"/>
        <end position="358"/>
    </location>
</feature>
<feature type="transmembrane region" description="Helical" evidence="6">
    <location>
        <begin position="261"/>
        <end position="283"/>
    </location>
</feature>
<feature type="compositionally biased region" description="Basic and acidic residues" evidence="5">
    <location>
        <begin position="51"/>
        <end position="66"/>
    </location>
</feature>
<dbReference type="PANTHER" id="PTHR23502">
    <property type="entry name" value="MAJOR FACILITATOR SUPERFAMILY"/>
    <property type="match status" value="1"/>
</dbReference>
<feature type="transmembrane region" description="Helical" evidence="6">
    <location>
        <begin position="200"/>
        <end position="222"/>
    </location>
</feature>
<reference evidence="8 9" key="1">
    <citation type="journal article" date="2011" name="J. Gen. Appl. Microbiol.">
        <title>Draft genome sequencing of the enigmatic basidiomycete Mixia osmundae.</title>
        <authorList>
            <person name="Nishida H."/>
            <person name="Nagatsuka Y."/>
            <person name="Sugiyama J."/>
        </authorList>
    </citation>
    <scope>NUCLEOTIDE SEQUENCE [LARGE SCALE GENOMIC DNA]</scope>
    <source>
        <strain evidence="9">CBS 9802 / IAM 14324 / JCM 22182 / KY 12970</strain>
    </source>
</reference>
<dbReference type="Proteomes" id="UP000009131">
    <property type="component" value="Unassembled WGS sequence"/>
</dbReference>
<dbReference type="STRING" id="764103.G7E5Q9"/>
<sequence length="550" mass="59052">MASRKTSLSSVDTAIEHDKRASREEMTQSDAIPRTDTTSTAATSSPPANAEKPRNDLRQSSEERSDGLTSKDNYLEAGKEGHVVVDWIDGENDPGNPRGWCHSKKVWATVIVSAFTFTSPLSSSMMAPTTPQLVAKFGITSSVVEQMLTSIFILGYAFGPLIAAPLSEIFGRVIVLQLANAFFFVFNLACWGAPNTATFIIFRFLAGLGGSAPLAIGGGVLGDVWPPAKRGQAVAVYSLAPLLGPVIGPIAGSWVQEKSSYKWVFISTAVLDIIVQGAGLLFLRESYPPVLLGWRAAKMRKETGNADIVTVFDKQGRSHATIIKNALTRPFLFIFTELIIVTLGSYMALIYGTIYLILTTIYSNFTDKYGFSPGIAGLNYIALGVGLTGWSQIQARLIDPAYKRLTKRNGGVGRPEFRLPFLIPSSIFLPAGLLIYGWTAQYRVFWLVPDIGIALVGCGMIGSFQSIQLYILDTFGIHAASALAAVAFMRSIAGFALPLAAPKLYGNLGLGGGNSLLAGIAIALGIPAAPLLFIYGERIRKMSRYAGGRA</sequence>
<dbReference type="Pfam" id="PF07690">
    <property type="entry name" value="MFS_1"/>
    <property type="match status" value="1"/>
</dbReference>
<evidence type="ECO:0000256" key="4">
    <source>
        <dbReference type="ARBA" id="ARBA00023136"/>
    </source>
</evidence>
<dbReference type="InterPro" id="IPR020846">
    <property type="entry name" value="MFS_dom"/>
</dbReference>
<dbReference type="SUPFAM" id="SSF103473">
    <property type="entry name" value="MFS general substrate transporter"/>
    <property type="match status" value="1"/>
</dbReference>
<feature type="region of interest" description="Disordered" evidence="5">
    <location>
        <begin position="1"/>
        <end position="73"/>
    </location>
</feature>
<keyword evidence="9" id="KW-1185">Reference proteome</keyword>
<evidence type="ECO:0000313" key="8">
    <source>
        <dbReference type="EMBL" id="GAA98169.1"/>
    </source>
</evidence>
<feature type="transmembrane region" description="Helical" evidence="6">
    <location>
        <begin position="173"/>
        <end position="194"/>
    </location>
</feature>
<dbReference type="AlphaFoldDB" id="G7E5Q9"/>
<keyword evidence="2 6" id="KW-0812">Transmembrane</keyword>
<evidence type="ECO:0000259" key="7">
    <source>
        <dbReference type="PROSITE" id="PS50850"/>
    </source>
</evidence>
<feature type="transmembrane region" description="Helical" evidence="6">
    <location>
        <begin position="234"/>
        <end position="255"/>
    </location>
</feature>
<dbReference type="FunFam" id="1.20.1250.20:FF:000011">
    <property type="entry name" value="MFS multidrug transporter, putative"/>
    <property type="match status" value="1"/>
</dbReference>
<feature type="transmembrane region" description="Helical" evidence="6">
    <location>
        <begin position="147"/>
        <end position="166"/>
    </location>
</feature>
<organism evidence="8 9">
    <name type="scientific">Mixia osmundae (strain CBS 9802 / IAM 14324 / JCM 22182 / KY 12970)</name>
    <dbReference type="NCBI Taxonomy" id="764103"/>
    <lineage>
        <taxon>Eukaryota</taxon>
        <taxon>Fungi</taxon>
        <taxon>Dikarya</taxon>
        <taxon>Basidiomycota</taxon>
        <taxon>Pucciniomycotina</taxon>
        <taxon>Mixiomycetes</taxon>
        <taxon>Mixiales</taxon>
        <taxon>Mixiaceae</taxon>
        <taxon>Mixia</taxon>
    </lineage>
</organism>
<evidence type="ECO:0000256" key="1">
    <source>
        <dbReference type="ARBA" id="ARBA00004141"/>
    </source>
</evidence>
<dbReference type="PANTHER" id="PTHR23502:SF60">
    <property type="entry name" value="MAJOR FACILITATOR SUPERFAMILY (MFS) PROFILE DOMAIN-CONTAINING PROTEIN-RELATED"/>
    <property type="match status" value="1"/>
</dbReference>
<dbReference type="GO" id="GO:0022857">
    <property type="term" value="F:transmembrane transporter activity"/>
    <property type="evidence" value="ECO:0007669"/>
    <property type="project" value="InterPro"/>
</dbReference>